<dbReference type="Pfam" id="PF02463">
    <property type="entry name" value="SMC_N"/>
    <property type="match status" value="1"/>
</dbReference>
<reference evidence="13" key="1">
    <citation type="journal article" date="2020" name="Stud. Mycol.">
        <title>101 Dothideomycetes genomes: a test case for predicting lifestyles and emergence of pathogens.</title>
        <authorList>
            <person name="Haridas S."/>
            <person name="Albert R."/>
            <person name="Binder M."/>
            <person name="Bloem J."/>
            <person name="Labutti K."/>
            <person name="Salamov A."/>
            <person name="Andreopoulos B."/>
            <person name="Baker S."/>
            <person name="Barry K."/>
            <person name="Bills G."/>
            <person name="Bluhm B."/>
            <person name="Cannon C."/>
            <person name="Castanera R."/>
            <person name="Culley D."/>
            <person name="Daum C."/>
            <person name="Ezra D."/>
            <person name="Gonzalez J."/>
            <person name="Henrissat B."/>
            <person name="Kuo A."/>
            <person name="Liang C."/>
            <person name="Lipzen A."/>
            <person name="Lutzoni F."/>
            <person name="Magnuson J."/>
            <person name="Mondo S."/>
            <person name="Nolan M."/>
            <person name="Ohm R."/>
            <person name="Pangilinan J."/>
            <person name="Park H.-J."/>
            <person name="Ramirez L."/>
            <person name="Alfaro M."/>
            <person name="Sun H."/>
            <person name="Tritt A."/>
            <person name="Yoshinaga Y."/>
            <person name="Zwiers L.-H."/>
            <person name="Turgeon B."/>
            <person name="Goodwin S."/>
            <person name="Spatafora J."/>
            <person name="Crous P."/>
            <person name="Grigoriev I."/>
        </authorList>
    </citation>
    <scope>NUCLEOTIDE SEQUENCE</scope>
    <source>
        <strain evidence="13">CBS 122368</strain>
    </source>
</reference>
<evidence type="ECO:0000256" key="8">
    <source>
        <dbReference type="ARBA" id="ARBA00023054"/>
    </source>
</evidence>
<evidence type="ECO:0000256" key="1">
    <source>
        <dbReference type="ARBA" id="ARBA00004123"/>
    </source>
</evidence>
<keyword evidence="7" id="KW-0067">ATP-binding</keyword>
<feature type="coiled-coil region" evidence="10">
    <location>
        <begin position="310"/>
        <end position="393"/>
    </location>
</feature>
<feature type="region of interest" description="Disordered" evidence="11">
    <location>
        <begin position="1"/>
        <end position="68"/>
    </location>
</feature>
<evidence type="ECO:0000256" key="5">
    <source>
        <dbReference type="ARBA" id="ARBA00022454"/>
    </source>
</evidence>
<dbReference type="GO" id="GO:0030915">
    <property type="term" value="C:Smc5-Smc6 complex"/>
    <property type="evidence" value="ECO:0007669"/>
    <property type="project" value="TreeGrafter"/>
</dbReference>
<keyword evidence="6" id="KW-0547">Nucleotide-binding</keyword>
<dbReference type="RefSeq" id="XP_033692124.1">
    <property type="nucleotide sequence ID" value="XM_033822958.1"/>
</dbReference>
<dbReference type="GO" id="GO:0005634">
    <property type="term" value="C:nucleus"/>
    <property type="evidence" value="ECO:0007669"/>
    <property type="project" value="UniProtKB-SubCell"/>
</dbReference>
<feature type="compositionally biased region" description="Basic residues" evidence="11">
    <location>
        <begin position="1"/>
        <end position="11"/>
    </location>
</feature>
<keyword evidence="9" id="KW-0539">Nucleus</keyword>
<feature type="coiled-coil region" evidence="10">
    <location>
        <begin position="705"/>
        <end position="749"/>
    </location>
</feature>
<dbReference type="InterPro" id="IPR027417">
    <property type="entry name" value="P-loop_NTPase"/>
</dbReference>
<name>A0A6A6J5G5_9PLEO</name>
<dbReference type="PANTHER" id="PTHR45916">
    <property type="entry name" value="STRUCTURAL MAINTENANCE OF CHROMOSOMES PROTEIN 5"/>
    <property type="match status" value="1"/>
</dbReference>
<evidence type="ECO:0000256" key="6">
    <source>
        <dbReference type="ARBA" id="ARBA00022741"/>
    </source>
</evidence>
<gene>
    <name evidence="13" type="ORF">BU26DRAFT_412123</name>
</gene>
<evidence type="ECO:0000256" key="7">
    <source>
        <dbReference type="ARBA" id="ARBA00022840"/>
    </source>
</evidence>
<dbReference type="InterPro" id="IPR003395">
    <property type="entry name" value="RecF/RecN/SMC_N"/>
</dbReference>
<evidence type="ECO:0000256" key="10">
    <source>
        <dbReference type="SAM" id="Coils"/>
    </source>
</evidence>
<dbReference type="AlphaFoldDB" id="A0A6A6J5G5"/>
<comment type="subcellular location">
    <subcellularLocation>
        <location evidence="2">Chromosome</location>
    </subcellularLocation>
    <subcellularLocation>
        <location evidence="1">Nucleus</location>
    </subcellularLocation>
</comment>
<comment type="similarity">
    <text evidence="3">Belongs to the SMC family. SMC5 subfamily.</text>
</comment>
<evidence type="ECO:0000256" key="3">
    <source>
        <dbReference type="ARBA" id="ARBA00010171"/>
    </source>
</evidence>
<evidence type="ECO:0000313" key="14">
    <source>
        <dbReference type="Proteomes" id="UP000800094"/>
    </source>
</evidence>
<proteinExistence type="inferred from homology"/>
<dbReference type="GO" id="GO:0005524">
    <property type="term" value="F:ATP binding"/>
    <property type="evidence" value="ECO:0007669"/>
    <property type="project" value="UniProtKB-KW"/>
</dbReference>
<feature type="coiled-coil region" evidence="10">
    <location>
        <begin position="236"/>
        <end position="284"/>
    </location>
</feature>
<feature type="coiled-coil region" evidence="10">
    <location>
        <begin position="424"/>
        <end position="458"/>
    </location>
</feature>
<organism evidence="13 14">
    <name type="scientific">Trematosphaeria pertusa</name>
    <dbReference type="NCBI Taxonomy" id="390896"/>
    <lineage>
        <taxon>Eukaryota</taxon>
        <taxon>Fungi</taxon>
        <taxon>Dikarya</taxon>
        <taxon>Ascomycota</taxon>
        <taxon>Pezizomycotina</taxon>
        <taxon>Dothideomycetes</taxon>
        <taxon>Pleosporomycetidae</taxon>
        <taxon>Pleosporales</taxon>
        <taxon>Massarineae</taxon>
        <taxon>Trematosphaeriaceae</taxon>
        <taxon>Trematosphaeria</taxon>
    </lineage>
</organism>
<keyword evidence="8 10" id="KW-0175">Coiled coil</keyword>
<feature type="domain" description="RecF/RecN/SMC N-terminal" evidence="12">
    <location>
        <begin position="78"/>
        <end position="1079"/>
    </location>
</feature>
<dbReference type="SUPFAM" id="SSF52540">
    <property type="entry name" value="P-loop containing nucleoside triphosphate hydrolases"/>
    <property type="match status" value="2"/>
</dbReference>
<feature type="coiled-coil region" evidence="10">
    <location>
        <begin position="921"/>
        <end position="955"/>
    </location>
</feature>
<keyword evidence="5" id="KW-0158">Chromosome</keyword>
<dbReference type="EMBL" id="ML987189">
    <property type="protein sequence ID" value="KAF2257120.1"/>
    <property type="molecule type" value="Genomic_DNA"/>
</dbReference>
<evidence type="ECO:0000256" key="4">
    <source>
        <dbReference type="ARBA" id="ARBA00018687"/>
    </source>
</evidence>
<dbReference type="GeneID" id="54576288"/>
<sequence>MPGILNRRKRPSVAVSDDDDDEQSDGSYVSTGSKRARHARDASDSPAPTKGYPPTPRMQNGHNDDNEYAEEVHQPGSLVRVKLTNFVTYTAAEFQLGPSLNMIIGPNGTGKSTLVCAICLGLGWSPQHLGRAKEIGEFVKHGHGEAEIEVELAASENQRTNPIIRRVIRKEGNKSAFFINGRNTSQKEVVALAKSFSIQIDNLCQFLPQDRVVEFARLEPVALLRETQRAAAPEQMVQWHDALKQLRGEEKSLEQQQKDNDHHMKTLQAKQNATREDVERWNQRQELIVKSRALEKCRPVINTKIMRAEIKQMKSDLSAEKQELARYNAEMEPARQAQAEMEAYRDQVSQVAKTRKSRFDAAKGVVDRLATKIETEQRTITNFSAEIEAEKQAEKTRRQDVKRIEGDIIRLKRAKDDNPVEYDHADFESRKAELRTERSSLERRVVELSTDLKDTRTQAVTARSILQRKTDDREQLNTQSGQQATLLAGLSRDTAIGWDWLQKNMGSLPLKDDVYPPAILCCSVPDARYADAVESQLRPGDLTAITCGNGEDAKLISDKLLGKKETGGLGLHQVSIRTAPQRLTFYRAPVTKAELERYGFESWIIDHIQGPEPVLAMLCDSAGIQRAAFALRPISNEQHAALQDSPISKWVTGSEICQITKRREYDQSSTSVKQLRKAQYFTGQPIDTEEKRRLDIEIRDLGRDIEHLRSVHNETKQKLEQLTEDQARIDAQKGEIQAQQDRMKKAYAEWHDLPRKIATKQAELDGLQALNADTHRRIQAIRDNSEQASLKIATLTIEYATAVIQLRAIHESMVEAELRLIEANSEVDGFMADNAHILRVLDEKKAAVRELEETIKDRTAAYKRDIKIAERIIKDLTEDERSIVREFSNLASVEELDNEITAVNARLDLMAEGNPHAIHAYERRQQQIEKAQESLSTVAEDLEEKREQIRQIRERWEPELDQLVAKISDGFSHNFQQIGCAGQVGVYKDEDFENWSIQIQVRFRENESLSILDSHRQSGGERAVSTIFYLMALQDLARSPFRVVDEINQGMDPRNERMVHERMVDIACRERTSQYFLITPKLLNDLKFHPKMKVHCIASGEHMPDQNTNLDFQRLAKVALRVRKQAMAAA</sequence>
<feature type="coiled-coil region" evidence="10">
    <location>
        <begin position="841"/>
        <end position="879"/>
    </location>
</feature>
<dbReference type="FunFam" id="3.40.50.300:FF:001301">
    <property type="entry name" value="Structural maintenance of chromosomes 5"/>
    <property type="match status" value="1"/>
</dbReference>
<keyword evidence="14" id="KW-1185">Reference proteome</keyword>
<evidence type="ECO:0000256" key="11">
    <source>
        <dbReference type="SAM" id="MobiDB-lite"/>
    </source>
</evidence>
<evidence type="ECO:0000256" key="2">
    <source>
        <dbReference type="ARBA" id="ARBA00004286"/>
    </source>
</evidence>
<evidence type="ECO:0000313" key="13">
    <source>
        <dbReference type="EMBL" id="KAF2257120.1"/>
    </source>
</evidence>
<dbReference type="GO" id="GO:0000724">
    <property type="term" value="P:double-strand break repair via homologous recombination"/>
    <property type="evidence" value="ECO:0007669"/>
    <property type="project" value="TreeGrafter"/>
</dbReference>
<accession>A0A6A6J5G5</accession>
<dbReference type="Gene3D" id="3.40.50.300">
    <property type="entry name" value="P-loop containing nucleotide triphosphate hydrolases"/>
    <property type="match status" value="2"/>
</dbReference>
<dbReference type="PANTHER" id="PTHR45916:SF1">
    <property type="entry name" value="STRUCTURAL MAINTENANCE OF CHROMOSOMES PROTEIN 5"/>
    <property type="match status" value="1"/>
</dbReference>
<dbReference type="GO" id="GO:0003697">
    <property type="term" value="F:single-stranded DNA binding"/>
    <property type="evidence" value="ECO:0007669"/>
    <property type="project" value="TreeGrafter"/>
</dbReference>
<dbReference type="Proteomes" id="UP000800094">
    <property type="component" value="Unassembled WGS sequence"/>
</dbReference>
<evidence type="ECO:0000259" key="12">
    <source>
        <dbReference type="Pfam" id="PF02463"/>
    </source>
</evidence>
<dbReference type="OrthoDB" id="10254973at2759"/>
<evidence type="ECO:0000256" key="9">
    <source>
        <dbReference type="ARBA" id="ARBA00023242"/>
    </source>
</evidence>
<protein>
    <recommendedName>
        <fullName evidence="4">Structural maintenance of chromosomes protein 5</fullName>
    </recommendedName>
</protein>